<gene>
    <name evidence="2" type="ORF">GE300_16810</name>
</gene>
<dbReference type="EMBL" id="WIND01000017">
    <property type="protein sequence ID" value="MSU91245.1"/>
    <property type="molecule type" value="Genomic_DNA"/>
</dbReference>
<dbReference type="AlphaFoldDB" id="A0A6L5Z566"/>
<keyword evidence="3" id="KW-1185">Reference proteome</keyword>
<feature type="transmembrane region" description="Helical" evidence="1">
    <location>
        <begin position="6"/>
        <end position="28"/>
    </location>
</feature>
<keyword evidence="1" id="KW-0472">Membrane</keyword>
<evidence type="ECO:0000256" key="1">
    <source>
        <dbReference type="SAM" id="Phobius"/>
    </source>
</evidence>
<keyword evidence="1" id="KW-0812">Transmembrane</keyword>
<dbReference type="Proteomes" id="UP000474957">
    <property type="component" value="Unassembled WGS sequence"/>
</dbReference>
<evidence type="ECO:0000313" key="2">
    <source>
        <dbReference type="EMBL" id="MSU91245.1"/>
    </source>
</evidence>
<name>A0A6L5Z566_9RHOB</name>
<reference evidence="2 3" key="1">
    <citation type="submission" date="2019-10" db="EMBL/GenBank/DDBJ databases">
        <title>Cognatihalovulum marinum gen. nov. sp. nov., a new member of the family Rhodobacteraceae isolated from deep seawater of the Northwest Indian Ocean.</title>
        <authorList>
            <person name="Ruan C."/>
            <person name="Wang J."/>
            <person name="Zheng X."/>
            <person name="Song L."/>
            <person name="Zhu Y."/>
            <person name="Huang Y."/>
            <person name="Lu Z."/>
            <person name="Du W."/>
            <person name="Huang L."/>
            <person name="Dai X."/>
        </authorList>
    </citation>
    <scope>NUCLEOTIDE SEQUENCE [LARGE SCALE GENOMIC DNA]</scope>
    <source>
        <strain evidence="2 3">2CG4</strain>
    </source>
</reference>
<sequence>MPAAAAVIWIVALLIVALVIVPVAVTLLQRALNAARAIEGYLADMHEAGGRIAGHTGAIPALDRTLETAGAMQPVAADIEARTGVVAGMLAARAERRARP</sequence>
<evidence type="ECO:0000313" key="3">
    <source>
        <dbReference type="Proteomes" id="UP000474957"/>
    </source>
</evidence>
<organism evidence="2 3">
    <name type="scientific">Halovulum marinum</name>
    <dbReference type="NCBI Taxonomy" id="2662447"/>
    <lineage>
        <taxon>Bacteria</taxon>
        <taxon>Pseudomonadati</taxon>
        <taxon>Pseudomonadota</taxon>
        <taxon>Alphaproteobacteria</taxon>
        <taxon>Rhodobacterales</taxon>
        <taxon>Paracoccaceae</taxon>
        <taxon>Halovulum</taxon>
    </lineage>
</organism>
<dbReference type="RefSeq" id="WP_154448205.1">
    <property type="nucleotide sequence ID" value="NZ_WIND01000017.1"/>
</dbReference>
<accession>A0A6L5Z566</accession>
<protein>
    <submittedName>
        <fullName evidence="2">Uncharacterized protein</fullName>
    </submittedName>
</protein>
<comment type="caution">
    <text evidence="2">The sequence shown here is derived from an EMBL/GenBank/DDBJ whole genome shotgun (WGS) entry which is preliminary data.</text>
</comment>
<keyword evidence="1" id="KW-1133">Transmembrane helix</keyword>
<proteinExistence type="predicted"/>